<dbReference type="Gene3D" id="1.20.1070.10">
    <property type="entry name" value="Rhodopsin 7-helix transmembrane proteins"/>
    <property type="match status" value="1"/>
</dbReference>
<evidence type="ECO:0000256" key="2">
    <source>
        <dbReference type="ARBA" id="ARBA00022692"/>
    </source>
</evidence>
<evidence type="ECO:0000256" key="5">
    <source>
        <dbReference type="SAM" id="Phobius"/>
    </source>
</evidence>
<keyword evidence="3 5" id="KW-1133">Transmembrane helix</keyword>
<dbReference type="Proteomes" id="UP000192578">
    <property type="component" value="Unassembled WGS sequence"/>
</dbReference>
<keyword evidence="2 5" id="KW-0812">Transmembrane</keyword>
<sequence>MLNLSIHLNSTNSTNLTDYSTLGSCKWTGPPRQWFILNAIGLMPPLLTILCNACNLVVFRAWHKKEPYVLFHVHLAFSSLMYGGVTVLAPLGRLIRPRLPIQWMQGVAMQAGMVAHFLCFFSAAVISTDRWLSVEFPRFYQVQATKPKILRVIACICGITLVCTIPGVIVWNKCLVFFCFRAPAFLCEDRTIDLHVVLKGPFFIWALFLGQARIVMIAAQIAIRVVRKRRTIVSLAIVDQAGHPATPPPVTGLVWSTLLPGMAIVGASLMSNIPQFVTSANKILRRMTFLEGDTSFMLVFVFFQHVASPFIYILFFRSYRNALKRMLRDLLKWSRTRFRRRILRFDY</sequence>
<evidence type="ECO:0000313" key="6">
    <source>
        <dbReference type="EMBL" id="OQV13719.1"/>
    </source>
</evidence>
<dbReference type="AlphaFoldDB" id="A0A1W0WEU8"/>
<feature type="transmembrane region" description="Helical" evidence="5">
    <location>
        <begin position="70"/>
        <end position="95"/>
    </location>
</feature>
<protein>
    <recommendedName>
        <fullName evidence="8">G-protein coupled receptors family 1 profile domain-containing protein</fullName>
    </recommendedName>
</protein>
<dbReference type="PROSITE" id="PS00237">
    <property type="entry name" value="G_PROTEIN_RECEP_F1_1"/>
    <property type="match status" value="1"/>
</dbReference>
<organism evidence="6 7">
    <name type="scientific">Hypsibius exemplaris</name>
    <name type="common">Freshwater tardigrade</name>
    <dbReference type="NCBI Taxonomy" id="2072580"/>
    <lineage>
        <taxon>Eukaryota</taxon>
        <taxon>Metazoa</taxon>
        <taxon>Ecdysozoa</taxon>
        <taxon>Tardigrada</taxon>
        <taxon>Eutardigrada</taxon>
        <taxon>Parachela</taxon>
        <taxon>Hypsibioidea</taxon>
        <taxon>Hypsibiidae</taxon>
        <taxon>Hypsibius</taxon>
    </lineage>
</organism>
<dbReference type="CDD" id="cd00637">
    <property type="entry name" value="7tm_classA_rhodopsin-like"/>
    <property type="match status" value="1"/>
</dbReference>
<feature type="transmembrane region" description="Helical" evidence="5">
    <location>
        <begin position="107"/>
        <end position="128"/>
    </location>
</feature>
<keyword evidence="7" id="KW-1185">Reference proteome</keyword>
<feature type="transmembrane region" description="Helical" evidence="5">
    <location>
        <begin position="253"/>
        <end position="274"/>
    </location>
</feature>
<feature type="transmembrane region" description="Helical" evidence="5">
    <location>
        <begin position="34"/>
        <end position="58"/>
    </location>
</feature>
<dbReference type="EMBL" id="MTYJ01000117">
    <property type="protein sequence ID" value="OQV13719.1"/>
    <property type="molecule type" value="Genomic_DNA"/>
</dbReference>
<feature type="transmembrane region" description="Helical" evidence="5">
    <location>
        <begin position="149"/>
        <end position="171"/>
    </location>
</feature>
<dbReference type="SUPFAM" id="SSF81321">
    <property type="entry name" value="Family A G protein-coupled receptor-like"/>
    <property type="match status" value="1"/>
</dbReference>
<dbReference type="GO" id="GO:0016020">
    <property type="term" value="C:membrane"/>
    <property type="evidence" value="ECO:0007669"/>
    <property type="project" value="UniProtKB-SubCell"/>
</dbReference>
<evidence type="ECO:0000256" key="4">
    <source>
        <dbReference type="ARBA" id="ARBA00023136"/>
    </source>
</evidence>
<proteinExistence type="predicted"/>
<feature type="transmembrane region" description="Helical" evidence="5">
    <location>
        <begin position="202"/>
        <end position="223"/>
    </location>
</feature>
<feature type="transmembrane region" description="Helical" evidence="5">
    <location>
        <begin position="294"/>
        <end position="316"/>
    </location>
</feature>
<evidence type="ECO:0000313" key="7">
    <source>
        <dbReference type="Proteomes" id="UP000192578"/>
    </source>
</evidence>
<dbReference type="InterPro" id="IPR000276">
    <property type="entry name" value="GPCR_Rhodpsn"/>
</dbReference>
<evidence type="ECO:0000256" key="3">
    <source>
        <dbReference type="ARBA" id="ARBA00022989"/>
    </source>
</evidence>
<gene>
    <name evidence="6" type="ORF">BV898_12035</name>
</gene>
<evidence type="ECO:0008006" key="8">
    <source>
        <dbReference type="Google" id="ProtNLM"/>
    </source>
</evidence>
<name>A0A1W0WEU8_HYPEX</name>
<keyword evidence="4 5" id="KW-0472">Membrane</keyword>
<accession>A0A1W0WEU8</accession>
<reference evidence="7" key="1">
    <citation type="submission" date="2017-01" db="EMBL/GenBank/DDBJ databases">
        <title>Comparative genomics of anhydrobiosis in the tardigrade Hypsibius dujardini.</title>
        <authorList>
            <person name="Yoshida Y."/>
            <person name="Koutsovoulos G."/>
            <person name="Laetsch D."/>
            <person name="Stevens L."/>
            <person name="Kumar S."/>
            <person name="Horikawa D."/>
            <person name="Ishino K."/>
            <person name="Komine S."/>
            <person name="Tomita M."/>
            <person name="Blaxter M."/>
            <person name="Arakawa K."/>
        </authorList>
    </citation>
    <scope>NUCLEOTIDE SEQUENCE [LARGE SCALE GENOMIC DNA]</scope>
    <source>
        <strain evidence="7">Z151</strain>
    </source>
</reference>
<comment type="subcellular location">
    <subcellularLocation>
        <location evidence="1">Membrane</location>
    </subcellularLocation>
</comment>
<dbReference type="GO" id="GO:0004930">
    <property type="term" value="F:G protein-coupled receptor activity"/>
    <property type="evidence" value="ECO:0007669"/>
    <property type="project" value="InterPro"/>
</dbReference>
<comment type="caution">
    <text evidence="6">The sequence shown here is derived from an EMBL/GenBank/DDBJ whole genome shotgun (WGS) entry which is preliminary data.</text>
</comment>
<evidence type="ECO:0000256" key="1">
    <source>
        <dbReference type="ARBA" id="ARBA00004370"/>
    </source>
</evidence>